<dbReference type="PANTHER" id="PTHR43798:SF33">
    <property type="entry name" value="HYDROLASE, PUTATIVE (AFU_ORTHOLOGUE AFUA_2G14860)-RELATED"/>
    <property type="match status" value="1"/>
</dbReference>
<feature type="domain" description="AB hydrolase-1" evidence="7">
    <location>
        <begin position="142"/>
        <end position="389"/>
    </location>
</feature>
<evidence type="ECO:0000256" key="2">
    <source>
        <dbReference type="ARBA" id="ARBA00010088"/>
    </source>
</evidence>
<dbReference type="EC" id="3.4.11.5" evidence="3"/>
<evidence type="ECO:0000259" key="7">
    <source>
        <dbReference type="Pfam" id="PF00561"/>
    </source>
</evidence>
<dbReference type="GO" id="GO:0016020">
    <property type="term" value="C:membrane"/>
    <property type="evidence" value="ECO:0007669"/>
    <property type="project" value="TreeGrafter"/>
</dbReference>
<dbReference type="Proteomes" id="UP000501452">
    <property type="component" value="Chromosome"/>
</dbReference>
<dbReference type="GO" id="GO:0006508">
    <property type="term" value="P:proteolysis"/>
    <property type="evidence" value="ECO:0007669"/>
    <property type="project" value="InterPro"/>
</dbReference>
<keyword evidence="9" id="KW-1185">Reference proteome</keyword>
<dbReference type="InterPro" id="IPR029058">
    <property type="entry name" value="AB_hydrolase_fold"/>
</dbReference>
<dbReference type="KEGG" id="rub:GBA63_01610"/>
<sequence>MATLSPGAGRRPTSSKPKVCPVPVIEIPPPITSRRSIPSPVQFILERFAERSNLFAKLSAFSRRLSARSKKPTARIAVAQCHRDRSSRFLAGWGKVRVKRGAGTGRQREAVMAGEGTLRFGGNRIWYRVVGDPADSRARKLPVLALHGGPGLPHDSLEPLEDLARGGRPVVFYDQLGCGNSTRSGGPGPWSVGAFLGELAVVRSELGLDEVHLLGHSWGGLLAMEHVLEAEKPPAGLILVGAVVSGKTMLECRQGFYDGLPRDAREAIRKHEAAGTFEDPEYGEAMDLFYRRHACRLDPWPNWLNRALSKMDVEANTAMWGPPNAPQPGPLRAWDLRPRLGGINVPTLVAAGRYDGMAAGQERDIHAGIPNSELAIFEQSSHYPFAEEPERFLDTLEGFLARSESQTKP</sequence>
<proteinExistence type="inferred from homology"/>
<dbReference type="EMBL" id="CP045119">
    <property type="protein sequence ID" value="QIN81468.1"/>
    <property type="molecule type" value="Genomic_DNA"/>
</dbReference>
<comment type="similarity">
    <text evidence="2">Belongs to the peptidase S33 family.</text>
</comment>
<keyword evidence="5 8" id="KW-0378">Hydrolase</keyword>
<dbReference type="SUPFAM" id="SSF53474">
    <property type="entry name" value="alpha/beta-Hydrolases"/>
    <property type="match status" value="1"/>
</dbReference>
<evidence type="ECO:0000256" key="5">
    <source>
        <dbReference type="ARBA" id="ARBA00022801"/>
    </source>
</evidence>
<evidence type="ECO:0000256" key="6">
    <source>
        <dbReference type="ARBA" id="ARBA00029605"/>
    </source>
</evidence>
<dbReference type="NCBIfam" id="TIGR01250">
    <property type="entry name" value="pro_imino_pep_2"/>
    <property type="match status" value="1"/>
</dbReference>
<dbReference type="InterPro" id="IPR002410">
    <property type="entry name" value="Peptidase_S33"/>
</dbReference>
<dbReference type="Gene3D" id="3.40.50.1820">
    <property type="entry name" value="alpha/beta hydrolase"/>
    <property type="match status" value="1"/>
</dbReference>
<organism evidence="8 9">
    <name type="scientific">Rubrobacter tropicus</name>
    <dbReference type="NCBI Taxonomy" id="2653851"/>
    <lineage>
        <taxon>Bacteria</taxon>
        <taxon>Bacillati</taxon>
        <taxon>Actinomycetota</taxon>
        <taxon>Rubrobacteria</taxon>
        <taxon>Rubrobacterales</taxon>
        <taxon>Rubrobacteraceae</taxon>
        <taxon>Rubrobacter</taxon>
    </lineage>
</organism>
<evidence type="ECO:0000313" key="9">
    <source>
        <dbReference type="Proteomes" id="UP000501452"/>
    </source>
</evidence>
<protein>
    <recommendedName>
        <fullName evidence="4">Proline iminopeptidase</fullName>
        <ecNumber evidence="3">3.4.11.5</ecNumber>
    </recommendedName>
    <alternativeName>
        <fullName evidence="6">Prolyl aminopeptidase</fullName>
    </alternativeName>
</protein>
<dbReference type="InterPro" id="IPR050266">
    <property type="entry name" value="AB_hydrolase_sf"/>
</dbReference>
<dbReference type="AlphaFoldDB" id="A0A6G8Q4V3"/>
<dbReference type="PANTHER" id="PTHR43798">
    <property type="entry name" value="MONOACYLGLYCEROL LIPASE"/>
    <property type="match status" value="1"/>
</dbReference>
<accession>A0A6G8Q4V3</accession>
<evidence type="ECO:0000256" key="4">
    <source>
        <dbReference type="ARBA" id="ARBA00021843"/>
    </source>
</evidence>
<evidence type="ECO:0000256" key="1">
    <source>
        <dbReference type="ARBA" id="ARBA00001585"/>
    </source>
</evidence>
<gene>
    <name evidence="8" type="ORF">GBA63_01610</name>
</gene>
<evidence type="ECO:0000313" key="8">
    <source>
        <dbReference type="EMBL" id="QIN81468.1"/>
    </source>
</evidence>
<dbReference type="InterPro" id="IPR005945">
    <property type="entry name" value="Pro_imino_pep"/>
</dbReference>
<dbReference type="Pfam" id="PF00561">
    <property type="entry name" value="Abhydrolase_1"/>
    <property type="match status" value="1"/>
</dbReference>
<comment type="catalytic activity">
    <reaction evidence="1">
        <text>Release of N-terminal proline from a peptide.</text>
        <dbReference type="EC" id="3.4.11.5"/>
    </reaction>
</comment>
<dbReference type="InterPro" id="IPR000073">
    <property type="entry name" value="AB_hydrolase_1"/>
</dbReference>
<reference evidence="8 9" key="1">
    <citation type="submission" date="2019-10" db="EMBL/GenBank/DDBJ databases">
        <title>Rubrobacter sp nov SCSIO 52090 isolated from a deep-sea sediment in the South China Sea.</title>
        <authorList>
            <person name="Chen R.W."/>
        </authorList>
    </citation>
    <scope>NUCLEOTIDE SEQUENCE [LARGE SCALE GENOMIC DNA]</scope>
    <source>
        <strain evidence="8 9">SCSIO 52909</strain>
    </source>
</reference>
<dbReference type="PRINTS" id="PR00793">
    <property type="entry name" value="PROAMNOPTASE"/>
</dbReference>
<name>A0A6G8Q4V3_9ACTN</name>
<evidence type="ECO:0000256" key="3">
    <source>
        <dbReference type="ARBA" id="ARBA00012568"/>
    </source>
</evidence>
<dbReference type="GO" id="GO:0004177">
    <property type="term" value="F:aminopeptidase activity"/>
    <property type="evidence" value="ECO:0007669"/>
    <property type="project" value="UniProtKB-EC"/>
</dbReference>